<dbReference type="Pfam" id="PF01965">
    <property type="entry name" value="DJ-1_PfpI"/>
    <property type="match status" value="1"/>
</dbReference>
<dbReference type="InterPro" id="IPR018060">
    <property type="entry name" value="HTH_AraC"/>
</dbReference>
<dbReference type="SUPFAM" id="SSF46689">
    <property type="entry name" value="Homeodomain-like"/>
    <property type="match status" value="2"/>
</dbReference>
<dbReference type="EMBL" id="LZDL01000026">
    <property type="protein sequence ID" value="OBX46457.1"/>
    <property type="molecule type" value="Genomic_DNA"/>
</dbReference>
<dbReference type="InterPro" id="IPR052158">
    <property type="entry name" value="INH-QAR"/>
</dbReference>
<keyword evidence="1" id="KW-0805">Transcription regulation</keyword>
<evidence type="ECO:0000256" key="1">
    <source>
        <dbReference type="ARBA" id="ARBA00023015"/>
    </source>
</evidence>
<dbReference type="OrthoDB" id="9803764at2"/>
<dbReference type="InterPro" id="IPR009057">
    <property type="entry name" value="Homeodomain-like_sf"/>
</dbReference>
<evidence type="ECO:0000313" key="6">
    <source>
        <dbReference type="Proteomes" id="UP000092611"/>
    </source>
</evidence>
<dbReference type="PROSITE" id="PS01124">
    <property type="entry name" value="HTH_ARAC_FAMILY_2"/>
    <property type="match status" value="1"/>
</dbReference>
<dbReference type="InterPro" id="IPR018062">
    <property type="entry name" value="HTH_AraC-typ_CS"/>
</dbReference>
<proteinExistence type="predicted"/>
<protein>
    <submittedName>
        <fullName evidence="5">AraC family transcriptional regulator</fullName>
    </submittedName>
</protein>
<organism evidence="5 6">
    <name type="scientific">Haemophilus haemolyticus</name>
    <dbReference type="NCBI Taxonomy" id="726"/>
    <lineage>
        <taxon>Bacteria</taxon>
        <taxon>Pseudomonadati</taxon>
        <taxon>Pseudomonadota</taxon>
        <taxon>Gammaproteobacteria</taxon>
        <taxon>Pasteurellales</taxon>
        <taxon>Pasteurellaceae</taxon>
        <taxon>Haemophilus</taxon>
    </lineage>
</organism>
<evidence type="ECO:0000313" key="5">
    <source>
        <dbReference type="EMBL" id="OBX46457.1"/>
    </source>
</evidence>
<feature type="domain" description="HTH araC/xylS-type" evidence="4">
    <location>
        <begin position="213"/>
        <end position="311"/>
    </location>
</feature>
<dbReference type="CDD" id="cd03137">
    <property type="entry name" value="GATase1_AraC_1"/>
    <property type="match status" value="1"/>
</dbReference>
<name>A0A1B8PEE8_HAEHA</name>
<evidence type="ECO:0000259" key="4">
    <source>
        <dbReference type="PROSITE" id="PS01124"/>
    </source>
</evidence>
<reference evidence="5 6" key="1">
    <citation type="submission" date="2016-06" db="EMBL/GenBank/DDBJ databases">
        <title>Draft genome of Haemophilus haemolyticus CCUG 24149.</title>
        <authorList>
            <person name="Engstrom-Jakobsson H."/>
            <person name="Salva-Serra F."/>
            <person name="Thorell K."/>
            <person name="Gonzales-Siles L."/>
            <person name="Karlsson R."/>
            <person name="Boulund F."/>
            <person name="Engstrand L."/>
            <person name="Kristiansson E."/>
            <person name="Moore E."/>
        </authorList>
    </citation>
    <scope>NUCLEOTIDE SEQUENCE [LARGE SCALE GENOMIC DNA]</scope>
    <source>
        <strain evidence="5 6">CCUG 24149</strain>
    </source>
</reference>
<dbReference type="GO" id="GO:0003700">
    <property type="term" value="F:DNA-binding transcription factor activity"/>
    <property type="evidence" value="ECO:0007669"/>
    <property type="project" value="InterPro"/>
</dbReference>
<sequence length="317" mass="35750">MNTPTVALIVYEQMMPIHFAMAYSVFSMSDLNGKPLFECKIVSDSDNLTNSLFHIHLDGGLEWLESADIVVMTGWHDTQVMPSEALLTALRQAYQRGATVVGLCYGAYVLACSGLLNGKKATTHWLGDSDFTNHFPHVKWDLNPIYLEQDRLITSAGTAASMDCCLSIVRKLYGVKIANHIARILVIPPHREGGQAQFIERPISRSTPNHNINALLAYLNENLTALHSTDSLAERLSMSRSTFTRHFRKATGMSLNQWLIEARLQRARELLESTDLSITDIAEQSGFHSDTALRQHFLKKHKISPNRWRKQFQIEDV</sequence>
<dbReference type="AlphaFoldDB" id="A0A1B8PEE8"/>
<dbReference type="SUPFAM" id="SSF52317">
    <property type="entry name" value="Class I glutamine amidotransferase-like"/>
    <property type="match status" value="1"/>
</dbReference>
<evidence type="ECO:0000256" key="3">
    <source>
        <dbReference type="ARBA" id="ARBA00023163"/>
    </source>
</evidence>
<dbReference type="SMART" id="SM00342">
    <property type="entry name" value="HTH_ARAC"/>
    <property type="match status" value="1"/>
</dbReference>
<dbReference type="PANTHER" id="PTHR43130">
    <property type="entry name" value="ARAC-FAMILY TRANSCRIPTIONAL REGULATOR"/>
    <property type="match status" value="1"/>
</dbReference>
<dbReference type="Proteomes" id="UP000092611">
    <property type="component" value="Unassembled WGS sequence"/>
</dbReference>
<keyword evidence="3" id="KW-0804">Transcription</keyword>
<evidence type="ECO:0000256" key="2">
    <source>
        <dbReference type="ARBA" id="ARBA00023125"/>
    </source>
</evidence>
<dbReference type="Pfam" id="PF12833">
    <property type="entry name" value="HTH_18"/>
    <property type="match status" value="1"/>
</dbReference>
<comment type="caution">
    <text evidence="5">The sequence shown here is derived from an EMBL/GenBank/DDBJ whole genome shotgun (WGS) entry which is preliminary data.</text>
</comment>
<dbReference type="PROSITE" id="PS00041">
    <property type="entry name" value="HTH_ARAC_FAMILY_1"/>
    <property type="match status" value="1"/>
</dbReference>
<keyword evidence="2" id="KW-0238">DNA-binding</keyword>
<accession>A0A1B8PEE8</accession>
<dbReference type="PANTHER" id="PTHR43130:SF3">
    <property type="entry name" value="HTH-TYPE TRANSCRIPTIONAL REGULATOR RV1931C"/>
    <property type="match status" value="1"/>
</dbReference>
<dbReference type="RefSeq" id="WP_065246360.1">
    <property type="nucleotide sequence ID" value="NZ_LZDL01000026.1"/>
</dbReference>
<dbReference type="InterPro" id="IPR029062">
    <property type="entry name" value="Class_I_gatase-like"/>
</dbReference>
<gene>
    <name evidence="5" type="ORF">A9Z62_01560</name>
</gene>
<dbReference type="Gene3D" id="3.40.50.880">
    <property type="match status" value="1"/>
</dbReference>
<dbReference type="GO" id="GO:0043565">
    <property type="term" value="F:sequence-specific DNA binding"/>
    <property type="evidence" value="ECO:0007669"/>
    <property type="project" value="InterPro"/>
</dbReference>
<dbReference type="InterPro" id="IPR002818">
    <property type="entry name" value="DJ-1/PfpI"/>
</dbReference>
<dbReference type="Gene3D" id="1.10.10.60">
    <property type="entry name" value="Homeodomain-like"/>
    <property type="match status" value="2"/>
</dbReference>